<evidence type="ECO:0000313" key="2">
    <source>
        <dbReference type="EMBL" id="MBM6703292.1"/>
    </source>
</evidence>
<proteinExistence type="predicted"/>
<name>A0ABS2DPK3_9BURK</name>
<feature type="transmembrane region" description="Helical" evidence="1">
    <location>
        <begin position="64"/>
        <end position="84"/>
    </location>
</feature>
<reference evidence="2 3" key="1">
    <citation type="journal article" date="2021" name="Sci. Rep.">
        <title>The distribution of antibiotic resistance genes in chicken gut microbiota commensals.</title>
        <authorList>
            <person name="Juricova H."/>
            <person name="Matiasovicova J."/>
            <person name="Kubasova T."/>
            <person name="Cejkova D."/>
            <person name="Rychlik I."/>
        </authorList>
    </citation>
    <scope>NUCLEOTIDE SEQUENCE [LARGE SCALE GENOMIC DNA]</scope>
    <source>
        <strain evidence="2 3">An829</strain>
    </source>
</reference>
<evidence type="ECO:0000256" key="1">
    <source>
        <dbReference type="SAM" id="Phobius"/>
    </source>
</evidence>
<dbReference type="Proteomes" id="UP000715095">
    <property type="component" value="Unassembled WGS sequence"/>
</dbReference>
<keyword evidence="1" id="KW-0472">Membrane</keyword>
<feature type="transmembrane region" description="Helical" evidence="1">
    <location>
        <begin position="156"/>
        <end position="176"/>
    </location>
</feature>
<dbReference type="InterPro" id="IPR003425">
    <property type="entry name" value="CCB3/YggT"/>
</dbReference>
<protein>
    <submittedName>
        <fullName evidence="2">YggT family protein</fullName>
    </submittedName>
</protein>
<dbReference type="Pfam" id="PF02325">
    <property type="entry name" value="CCB3_YggT"/>
    <property type="match status" value="2"/>
</dbReference>
<dbReference type="EMBL" id="JACJJC010000002">
    <property type="protein sequence ID" value="MBM6703292.1"/>
    <property type="molecule type" value="Genomic_DNA"/>
</dbReference>
<gene>
    <name evidence="2" type="ORF">H6A60_02060</name>
</gene>
<feature type="transmembrane region" description="Helical" evidence="1">
    <location>
        <begin position="6"/>
        <end position="26"/>
    </location>
</feature>
<sequence>MTALLQFVFGVVTSILGALLILRAWLYYWALSPRHPLVELARRTTDWLVVPLGKLMRPKRGWDWPSLVGALVVAFVSVLLHRVIGGLPATPVGLLIAPFAMMARWVLEMISWGAIIWAVISCVSPQNPMGYTIEMLLRPFLTPIRRILPTFGRIDLSPLVLIVIANALLIVVVPFSRGFVLL</sequence>
<feature type="transmembrane region" description="Helical" evidence="1">
    <location>
        <begin position="96"/>
        <end position="120"/>
    </location>
</feature>
<comment type="caution">
    <text evidence="2">The sequence shown here is derived from an EMBL/GenBank/DDBJ whole genome shotgun (WGS) entry which is preliminary data.</text>
</comment>
<keyword evidence="1" id="KW-0812">Transmembrane</keyword>
<accession>A0ABS2DPK3</accession>
<keyword evidence="1" id="KW-1133">Transmembrane helix</keyword>
<evidence type="ECO:0000313" key="3">
    <source>
        <dbReference type="Proteomes" id="UP000715095"/>
    </source>
</evidence>
<organism evidence="2 3">
    <name type="scientific">Sutterella massiliensis</name>
    <dbReference type="NCBI Taxonomy" id="1816689"/>
    <lineage>
        <taxon>Bacteria</taxon>
        <taxon>Pseudomonadati</taxon>
        <taxon>Pseudomonadota</taxon>
        <taxon>Betaproteobacteria</taxon>
        <taxon>Burkholderiales</taxon>
        <taxon>Sutterellaceae</taxon>
        <taxon>Sutterella</taxon>
    </lineage>
</organism>
<keyword evidence="3" id="KW-1185">Reference proteome</keyword>